<organism evidence="2 3">
    <name type="scientific">Puccinia coronata f. sp. avenae</name>
    <dbReference type="NCBI Taxonomy" id="200324"/>
    <lineage>
        <taxon>Eukaryota</taxon>
        <taxon>Fungi</taxon>
        <taxon>Dikarya</taxon>
        <taxon>Basidiomycota</taxon>
        <taxon>Pucciniomycotina</taxon>
        <taxon>Pucciniomycetes</taxon>
        <taxon>Pucciniales</taxon>
        <taxon>Pucciniaceae</taxon>
        <taxon>Puccinia</taxon>
    </lineage>
</organism>
<reference evidence="2 3" key="1">
    <citation type="submission" date="2017-11" db="EMBL/GenBank/DDBJ databases">
        <title>De novo assembly and phasing of dikaryotic genomes from two isolates of Puccinia coronata f. sp. avenae, the causal agent of oat crown rust.</title>
        <authorList>
            <person name="Miller M.E."/>
            <person name="Zhang Y."/>
            <person name="Omidvar V."/>
            <person name="Sperschneider J."/>
            <person name="Schwessinger B."/>
            <person name="Raley C."/>
            <person name="Palmer J.M."/>
            <person name="Garnica D."/>
            <person name="Upadhyaya N."/>
            <person name="Rathjen J."/>
            <person name="Taylor J.M."/>
            <person name="Park R.F."/>
            <person name="Dodds P.N."/>
            <person name="Hirsch C.D."/>
            <person name="Kianian S.F."/>
            <person name="Figueroa M."/>
        </authorList>
    </citation>
    <scope>NUCLEOTIDE SEQUENCE [LARGE SCALE GENOMIC DNA]</scope>
    <source>
        <strain evidence="2">12SD80</strain>
    </source>
</reference>
<feature type="non-terminal residue" evidence="2">
    <location>
        <position position="1"/>
    </location>
</feature>
<dbReference type="AlphaFoldDB" id="A0A2N5UHC3"/>
<protein>
    <submittedName>
        <fullName evidence="2">Uncharacterized protein</fullName>
    </submittedName>
</protein>
<feature type="region of interest" description="Disordered" evidence="1">
    <location>
        <begin position="89"/>
        <end position="108"/>
    </location>
</feature>
<feature type="region of interest" description="Disordered" evidence="1">
    <location>
        <begin position="57"/>
        <end position="81"/>
    </location>
</feature>
<comment type="caution">
    <text evidence="2">The sequence shown here is derived from an EMBL/GenBank/DDBJ whole genome shotgun (WGS) entry which is preliminary data.</text>
</comment>
<gene>
    <name evidence="2" type="ORF">PCASD_21588</name>
</gene>
<accession>A0A2N5UHC3</accession>
<dbReference type="EMBL" id="PGCI01000149">
    <property type="protein sequence ID" value="PLW37087.1"/>
    <property type="molecule type" value="Genomic_DNA"/>
</dbReference>
<evidence type="ECO:0000313" key="3">
    <source>
        <dbReference type="Proteomes" id="UP000235392"/>
    </source>
</evidence>
<dbReference type="Proteomes" id="UP000235392">
    <property type="component" value="Unassembled WGS sequence"/>
</dbReference>
<feature type="compositionally biased region" description="Polar residues" evidence="1">
    <location>
        <begin position="194"/>
        <end position="203"/>
    </location>
</feature>
<evidence type="ECO:0000313" key="2">
    <source>
        <dbReference type="EMBL" id="PLW37087.1"/>
    </source>
</evidence>
<evidence type="ECO:0000256" key="1">
    <source>
        <dbReference type="SAM" id="MobiDB-lite"/>
    </source>
</evidence>
<feature type="region of interest" description="Disordered" evidence="1">
    <location>
        <begin position="178"/>
        <end position="203"/>
    </location>
</feature>
<name>A0A2N5UHC3_9BASI</name>
<sequence length="203" mass="23906">TPESSQHWSPQLLSPLEYYHYALSLSFILKTNLVDHSSILLATFLSSHLQSRIGIQPATTHIPPHPYTSHPNTHSHTHYHAHQPLSRTFSNNQDQLHGNKHTPSSNVSQDENSKLIAYWIKRLQREREEYLRTYKLSPYDLLSYNEKLRRALDRIKARKEAKLDYQIAFNALLRDHRKTRRLRQTEKSKPNYPLPQTTSYQET</sequence>
<proteinExistence type="predicted"/>